<reference evidence="1 4" key="2">
    <citation type="submission" date="2020-04" db="EMBL/GenBank/DDBJ databases">
        <title>Genome sequencing and assembly of multiple isolates from the Colletotrichum gloeosporioides species complex.</title>
        <authorList>
            <person name="Gan P."/>
            <person name="Shirasu K."/>
        </authorList>
    </citation>
    <scope>NUCLEOTIDE SEQUENCE [LARGE SCALE GENOMIC DNA]</scope>
    <source>
        <strain evidence="1 4">Nara gc5</strain>
    </source>
</reference>
<dbReference type="InParanoid" id="A0A7J6IIY6"/>
<dbReference type="RefSeq" id="XP_031875260.2">
    <property type="nucleotide sequence ID" value="XM_032028466.2"/>
</dbReference>
<dbReference type="EMBL" id="ANPB02000008">
    <property type="protein sequence ID" value="KAF4477593.1"/>
    <property type="molecule type" value="Genomic_DNA"/>
</dbReference>
<evidence type="ECO:0000313" key="1">
    <source>
        <dbReference type="EMBL" id="KAF4475416.1"/>
    </source>
</evidence>
<evidence type="ECO:0000313" key="4">
    <source>
        <dbReference type="Proteomes" id="UP000011096"/>
    </source>
</evidence>
<evidence type="ECO:0000313" key="2">
    <source>
        <dbReference type="EMBL" id="KAF4477593.1"/>
    </source>
</evidence>
<gene>
    <name evidence="3" type="ORF">CGGC5_v005873</name>
    <name evidence="2" type="ORF">CGGC5_v013108</name>
    <name evidence="1" type="ORF">CGGC5_v016010</name>
</gene>
<keyword evidence="4" id="KW-1185">Reference proteome</keyword>
<evidence type="ECO:0000313" key="3">
    <source>
        <dbReference type="EMBL" id="KAF4486865.1"/>
    </source>
</evidence>
<dbReference type="Proteomes" id="UP000011096">
    <property type="component" value="Unassembled WGS sequence"/>
</dbReference>
<proteinExistence type="predicted"/>
<comment type="caution">
    <text evidence="1">The sequence shown here is derived from an EMBL/GenBank/DDBJ whole genome shotgun (WGS) entry which is preliminary data.</text>
</comment>
<dbReference type="EMBL" id="ANPB02000003">
    <property type="protein sequence ID" value="KAF4486865.1"/>
    <property type="molecule type" value="Genomic_DNA"/>
</dbReference>
<dbReference type="AlphaFoldDB" id="A0A7J6IIY6"/>
<name>A0A7J6IIY6_COLFN</name>
<dbReference type="GeneID" id="43612564"/>
<accession>A0A7J6IIY6</accession>
<reference evidence="1 4" key="1">
    <citation type="submission" date="2012-08" db="EMBL/GenBank/DDBJ databases">
        <authorList>
            <person name="Gan P.H.P."/>
            <person name="Ikeda K."/>
            <person name="Irieda H."/>
            <person name="Narusaka M."/>
            <person name="O'Connell R.J."/>
            <person name="Narusaka Y."/>
            <person name="Takano Y."/>
            <person name="Kubo Y."/>
            <person name="Shirasu K."/>
        </authorList>
    </citation>
    <scope>NUCLEOTIDE SEQUENCE [LARGE SCALE GENOMIC DNA]</scope>
    <source>
        <strain evidence="1 4">Nara gc5</strain>
    </source>
</reference>
<sequence>MRRQSRPSDYLFLVFLCFVTPPEQNLNQELLTRLRVNPFLVDAEIVEEESNCIKVWDGWMKQPKEMKTLKTVLRNAVAEISLFVFLYLRMQNPAVGRYHH</sequence>
<organism evidence="1 4">
    <name type="scientific">Colletotrichum fructicola (strain Nara gc5)</name>
    <name type="common">Anthracnose fungus</name>
    <name type="synonym">Colletotrichum gloeosporioides (strain Nara gc5)</name>
    <dbReference type="NCBI Taxonomy" id="1213859"/>
    <lineage>
        <taxon>Eukaryota</taxon>
        <taxon>Fungi</taxon>
        <taxon>Dikarya</taxon>
        <taxon>Ascomycota</taxon>
        <taxon>Pezizomycotina</taxon>
        <taxon>Sordariomycetes</taxon>
        <taxon>Hypocreomycetidae</taxon>
        <taxon>Glomerellales</taxon>
        <taxon>Glomerellaceae</taxon>
        <taxon>Colletotrichum</taxon>
        <taxon>Colletotrichum gloeosporioides species complex</taxon>
    </lineage>
</organism>
<dbReference type="EMBL" id="ANPB02000010">
    <property type="protein sequence ID" value="KAF4475416.1"/>
    <property type="molecule type" value="Genomic_DNA"/>
</dbReference>
<protein>
    <submittedName>
        <fullName evidence="1">Uncharacterized protein</fullName>
    </submittedName>
</protein>